<keyword evidence="5" id="KW-0067">ATP-binding</keyword>
<sequence>MTGTQHGYHREDEALARTAVDALVGQLALAPKPGLPDPRDLTARATRRDHSSLRWSAGALLPGLTAMAATARRTGEPGARLRADLGAIGRSTEHTVALAGGGHRGALWTLGLLVAAVALRPGAAPTETTALAKRIAAHPDRRAPRRPSRGSTMSARYGAAGARGEARAGFPHVRRALTALTTSRAQGAPEPQARLDALLTVMCTLQDTELLYTAGPMGLRHVQAGARGVLDAGGTATEPGEAALRALDTDLTERTWTPRGSGALLAGVLFLDALRLAGARGTARPAPTHPRPELRP</sequence>
<evidence type="ECO:0000256" key="2">
    <source>
        <dbReference type="ARBA" id="ARBA00012074"/>
    </source>
</evidence>
<proteinExistence type="predicted"/>
<protein>
    <recommendedName>
        <fullName evidence="2">triphosphoribosyl-dephospho-CoA synthase</fullName>
        <ecNumber evidence="2">2.4.2.52</ecNumber>
    </recommendedName>
</protein>
<reference evidence="8" key="1">
    <citation type="submission" date="2015-02" db="EMBL/GenBank/DDBJ databases">
        <authorList>
            <person name="Ju K.-S."/>
            <person name="Doroghazi J.R."/>
            <person name="Metcalf W."/>
        </authorList>
    </citation>
    <scope>NUCLEOTIDE SEQUENCE [LARGE SCALE GENOMIC DNA]</scope>
    <source>
        <strain evidence="8">NRRL B-16380</strain>
    </source>
</reference>
<dbReference type="GO" id="GO:0005524">
    <property type="term" value="F:ATP binding"/>
    <property type="evidence" value="ECO:0007669"/>
    <property type="project" value="UniProtKB-KW"/>
</dbReference>
<comment type="catalytic activity">
    <reaction evidence="1">
        <text>3'-dephospho-CoA + ATP = 2'-(5''-triphospho-alpha-D-ribosyl)-3'-dephospho-CoA + adenine</text>
        <dbReference type="Rhea" id="RHEA:15117"/>
        <dbReference type="ChEBI" id="CHEBI:16708"/>
        <dbReference type="ChEBI" id="CHEBI:30616"/>
        <dbReference type="ChEBI" id="CHEBI:57328"/>
        <dbReference type="ChEBI" id="CHEBI:61378"/>
        <dbReference type="EC" id="2.4.2.52"/>
    </reaction>
</comment>
<keyword evidence="3" id="KW-0808">Transferase</keyword>
<dbReference type="RefSeq" id="WP_037668097.1">
    <property type="nucleotide sequence ID" value="NZ_JYJH01000004.1"/>
</dbReference>
<dbReference type="EMBL" id="JYJH01000004">
    <property type="protein sequence ID" value="KJK40126.1"/>
    <property type="molecule type" value="Genomic_DNA"/>
</dbReference>
<keyword evidence="4" id="KW-0547">Nucleotide-binding</keyword>
<organism evidence="7 8">
    <name type="scientific">Streptomyces variegatus</name>
    <dbReference type="NCBI Taxonomy" id="284040"/>
    <lineage>
        <taxon>Bacteria</taxon>
        <taxon>Bacillati</taxon>
        <taxon>Actinomycetota</taxon>
        <taxon>Actinomycetes</taxon>
        <taxon>Kitasatosporales</taxon>
        <taxon>Streptomycetaceae</taxon>
        <taxon>Streptomyces</taxon>
    </lineage>
</organism>
<dbReference type="InterPro" id="IPR002736">
    <property type="entry name" value="CitG"/>
</dbReference>
<dbReference type="STRING" id="284040.UK15_07140"/>
<dbReference type="PANTHER" id="PTHR30201">
    <property type="entry name" value="TRIPHOSPHORIBOSYL-DEPHOSPHO-COA SYNTHASE"/>
    <property type="match status" value="1"/>
</dbReference>
<gene>
    <name evidence="7" type="ORF">UK15_07140</name>
</gene>
<dbReference type="Pfam" id="PF01874">
    <property type="entry name" value="CitG"/>
    <property type="match status" value="1"/>
</dbReference>
<comment type="caution">
    <text evidence="7">The sequence shown here is derived from an EMBL/GenBank/DDBJ whole genome shotgun (WGS) entry which is preliminary data.</text>
</comment>
<evidence type="ECO:0000256" key="6">
    <source>
        <dbReference type="SAM" id="MobiDB-lite"/>
    </source>
</evidence>
<feature type="region of interest" description="Disordered" evidence="6">
    <location>
        <begin position="135"/>
        <end position="155"/>
    </location>
</feature>
<keyword evidence="8" id="KW-1185">Reference proteome</keyword>
<dbReference type="EC" id="2.4.2.52" evidence="2"/>
<evidence type="ECO:0000256" key="3">
    <source>
        <dbReference type="ARBA" id="ARBA00022679"/>
    </source>
</evidence>
<dbReference type="Proteomes" id="UP000034786">
    <property type="component" value="Unassembled WGS sequence"/>
</dbReference>
<name>A0A0M2GPS0_9ACTN</name>
<dbReference type="GO" id="GO:0046917">
    <property type="term" value="F:triphosphoribosyl-dephospho-CoA synthase activity"/>
    <property type="evidence" value="ECO:0007669"/>
    <property type="project" value="UniProtKB-EC"/>
</dbReference>
<dbReference type="PANTHER" id="PTHR30201:SF2">
    <property type="entry name" value="2-(5''-TRIPHOSPHORIBOSYL)-3'-DEPHOSPHOCOENZYME-A SYNTHASE"/>
    <property type="match status" value="1"/>
</dbReference>
<dbReference type="GO" id="GO:0051191">
    <property type="term" value="P:prosthetic group biosynthetic process"/>
    <property type="evidence" value="ECO:0007669"/>
    <property type="project" value="TreeGrafter"/>
</dbReference>
<evidence type="ECO:0000313" key="8">
    <source>
        <dbReference type="Proteomes" id="UP000034786"/>
    </source>
</evidence>
<evidence type="ECO:0000256" key="1">
    <source>
        <dbReference type="ARBA" id="ARBA00001210"/>
    </source>
</evidence>
<accession>A0A0M2GPS0</accession>
<evidence type="ECO:0000256" key="5">
    <source>
        <dbReference type="ARBA" id="ARBA00022840"/>
    </source>
</evidence>
<evidence type="ECO:0000256" key="4">
    <source>
        <dbReference type="ARBA" id="ARBA00022741"/>
    </source>
</evidence>
<dbReference type="AlphaFoldDB" id="A0A0M2GPS0"/>
<dbReference type="PATRIC" id="fig|284040.3.peg.4710"/>
<evidence type="ECO:0000313" key="7">
    <source>
        <dbReference type="EMBL" id="KJK40126.1"/>
    </source>
</evidence>
<dbReference type="Gene3D" id="1.10.4200.10">
    <property type="entry name" value="Triphosphoribosyl-dephospho-CoA protein"/>
    <property type="match status" value="1"/>
</dbReference>